<dbReference type="RefSeq" id="WP_097190163.1">
    <property type="nucleotide sequence ID" value="NZ_OCSU01000002.1"/>
</dbReference>
<dbReference type="Proteomes" id="UP000219522">
    <property type="component" value="Unassembled WGS sequence"/>
</dbReference>
<evidence type="ECO:0000313" key="3">
    <source>
        <dbReference type="Proteomes" id="UP000219522"/>
    </source>
</evidence>
<organism evidence="2 3">
    <name type="scientific">Caballeronia arationis</name>
    <dbReference type="NCBI Taxonomy" id="1777142"/>
    <lineage>
        <taxon>Bacteria</taxon>
        <taxon>Pseudomonadati</taxon>
        <taxon>Pseudomonadota</taxon>
        <taxon>Betaproteobacteria</taxon>
        <taxon>Burkholderiales</taxon>
        <taxon>Burkholderiaceae</taxon>
        <taxon>Caballeronia</taxon>
    </lineage>
</organism>
<dbReference type="AlphaFoldDB" id="A0A7Z7I7K3"/>
<reference evidence="2 3" key="1">
    <citation type="submission" date="2017-09" db="EMBL/GenBank/DDBJ databases">
        <authorList>
            <person name="Varghese N."/>
            <person name="Submissions S."/>
        </authorList>
    </citation>
    <scope>NUCLEOTIDE SEQUENCE [LARGE SCALE GENOMIC DNA]</scope>
    <source>
        <strain evidence="2 3">OK806</strain>
    </source>
</reference>
<feature type="chain" id="PRO_5031286906" description="Lipoprotein" evidence="1">
    <location>
        <begin position="25"/>
        <end position="147"/>
    </location>
</feature>
<protein>
    <recommendedName>
        <fullName evidence="4">Lipoprotein</fullName>
    </recommendedName>
</protein>
<evidence type="ECO:0000313" key="2">
    <source>
        <dbReference type="EMBL" id="SOE80753.1"/>
    </source>
</evidence>
<sequence length="147" mass="16399">MIDCRRFLQGLLATAALFASVAHAQSGTTGPVATVGGSLQFVQEGSAYVAQIDGQPFDRVNGSRLRHFDDTSGPHEAVARMLVEEGNGLVLYDFRRKPPAVERIGRRLRIDSVYWQRDEAVLRTGEGWYRFQRGTLTKLTSSKTIYH</sequence>
<gene>
    <name evidence="2" type="ORF">SAMN05446927_3996</name>
</gene>
<evidence type="ECO:0008006" key="4">
    <source>
        <dbReference type="Google" id="ProtNLM"/>
    </source>
</evidence>
<comment type="caution">
    <text evidence="2">The sequence shown here is derived from an EMBL/GenBank/DDBJ whole genome shotgun (WGS) entry which is preliminary data.</text>
</comment>
<accession>A0A7Z7I7K3</accession>
<keyword evidence="3" id="KW-1185">Reference proteome</keyword>
<evidence type="ECO:0000256" key="1">
    <source>
        <dbReference type="SAM" id="SignalP"/>
    </source>
</evidence>
<feature type="signal peptide" evidence="1">
    <location>
        <begin position="1"/>
        <end position="24"/>
    </location>
</feature>
<keyword evidence="1" id="KW-0732">Signal</keyword>
<name>A0A7Z7I7K3_9BURK</name>
<proteinExistence type="predicted"/>
<dbReference type="EMBL" id="OCSU01000002">
    <property type="protein sequence ID" value="SOE80753.1"/>
    <property type="molecule type" value="Genomic_DNA"/>
</dbReference>